<dbReference type="InterPro" id="IPR000415">
    <property type="entry name" value="Nitroreductase-like"/>
</dbReference>
<evidence type="ECO:0000256" key="3">
    <source>
        <dbReference type="ARBA" id="ARBA00023002"/>
    </source>
</evidence>
<feature type="domain" description="Nitroreductase" evidence="4">
    <location>
        <begin position="7"/>
        <end position="187"/>
    </location>
</feature>
<dbReference type="SUPFAM" id="SSF55469">
    <property type="entry name" value="FMN-dependent nitroreductase-like"/>
    <property type="match status" value="1"/>
</dbReference>
<dbReference type="Gene3D" id="3.40.109.10">
    <property type="entry name" value="NADH Oxidase"/>
    <property type="match status" value="1"/>
</dbReference>
<keyword evidence="2" id="KW-0288">FMN</keyword>
<evidence type="ECO:0000256" key="2">
    <source>
        <dbReference type="ARBA" id="ARBA00022643"/>
    </source>
</evidence>
<comment type="caution">
    <text evidence="5">The sequence shown here is derived from an EMBL/GenBank/DDBJ whole genome shotgun (WGS) entry which is preliminary data.</text>
</comment>
<dbReference type="Pfam" id="PF00881">
    <property type="entry name" value="Nitroreductase"/>
    <property type="match status" value="1"/>
</dbReference>
<dbReference type="PATRIC" id="fig|1423810.4.peg.351"/>
<dbReference type="GO" id="GO:0016491">
    <property type="term" value="F:oxidoreductase activity"/>
    <property type="evidence" value="ECO:0007669"/>
    <property type="project" value="UniProtKB-KW"/>
</dbReference>
<keyword evidence="6" id="KW-1185">Reference proteome</keyword>
<dbReference type="PANTHER" id="PTHR23026">
    <property type="entry name" value="NADPH NITROREDUCTASE"/>
    <property type="match status" value="1"/>
</dbReference>
<evidence type="ECO:0000256" key="1">
    <source>
        <dbReference type="ARBA" id="ARBA00022630"/>
    </source>
</evidence>
<proteinExistence type="predicted"/>
<name>A0A0R2C867_9LACO</name>
<evidence type="ECO:0000259" key="4">
    <source>
        <dbReference type="Pfam" id="PF00881"/>
    </source>
</evidence>
<keyword evidence="3" id="KW-0560">Oxidoreductase</keyword>
<sequence length="211" mass="23357">MVEASFISERHSARQFSDRQIDRDVLNAILTEAQQAPSWENSQPWKAYVAMGATAARIRAAHERARKDGTKSWTEVVPPQSWGKYPASNIADWQQHLQQDPHGDQLGSWNGKLFNAPAIVYITVAKDASNYSAYDAGAYGYGILLAAAERGVSGIPAFELVRYPKEIRAEFEIPDDESILMGIGLGYPVDAPVNKFVTGRNTLDQVAQFKD</sequence>
<dbReference type="EMBL" id="AYZK01000001">
    <property type="protein sequence ID" value="KRM88063.1"/>
    <property type="molecule type" value="Genomic_DNA"/>
</dbReference>
<reference evidence="5 6" key="1">
    <citation type="journal article" date="2015" name="Genome Announc.">
        <title>Expanding the biotechnology potential of lactobacilli through comparative genomics of 213 strains and associated genera.</title>
        <authorList>
            <person name="Sun Z."/>
            <person name="Harris H.M."/>
            <person name="McCann A."/>
            <person name="Guo C."/>
            <person name="Argimon S."/>
            <person name="Zhang W."/>
            <person name="Yang X."/>
            <person name="Jeffery I.B."/>
            <person name="Cooney J.C."/>
            <person name="Kagawa T.F."/>
            <person name="Liu W."/>
            <person name="Song Y."/>
            <person name="Salvetti E."/>
            <person name="Wrobel A."/>
            <person name="Rasinkangas P."/>
            <person name="Parkhill J."/>
            <person name="Rea M.C."/>
            <person name="O'Sullivan O."/>
            <person name="Ritari J."/>
            <person name="Douillard F.P."/>
            <person name="Paul Ross R."/>
            <person name="Yang R."/>
            <person name="Briner A.E."/>
            <person name="Felis G.E."/>
            <person name="de Vos W.M."/>
            <person name="Barrangou R."/>
            <person name="Klaenhammer T.R."/>
            <person name="Caufield P.W."/>
            <person name="Cui Y."/>
            <person name="Zhang H."/>
            <person name="O'Toole P.W."/>
        </authorList>
    </citation>
    <scope>NUCLEOTIDE SEQUENCE [LARGE SCALE GENOMIC DNA]</scope>
    <source>
        <strain evidence="5 6">DSM 22698</strain>
    </source>
</reference>
<dbReference type="STRING" id="1423810.FD19_GL000347"/>
<dbReference type="OrthoDB" id="9812105at2"/>
<evidence type="ECO:0000313" key="5">
    <source>
        <dbReference type="EMBL" id="KRM88063.1"/>
    </source>
</evidence>
<dbReference type="InterPro" id="IPR050627">
    <property type="entry name" value="Nitroreductase/BluB"/>
</dbReference>
<dbReference type="PANTHER" id="PTHR23026:SF90">
    <property type="entry name" value="IODOTYROSINE DEIODINASE 1"/>
    <property type="match status" value="1"/>
</dbReference>
<dbReference type="Proteomes" id="UP000051789">
    <property type="component" value="Unassembled WGS sequence"/>
</dbReference>
<dbReference type="RefSeq" id="WP_054749389.1">
    <property type="nucleotide sequence ID" value="NZ_AYZK01000001.1"/>
</dbReference>
<dbReference type="InterPro" id="IPR029479">
    <property type="entry name" value="Nitroreductase"/>
</dbReference>
<accession>A0A0R2C867</accession>
<keyword evidence="1" id="KW-0285">Flavoprotein</keyword>
<organism evidence="5 6">
    <name type="scientific">Lacticaseibacillus thailandensis DSM 22698 = JCM 13996</name>
    <dbReference type="NCBI Taxonomy" id="1423810"/>
    <lineage>
        <taxon>Bacteria</taxon>
        <taxon>Bacillati</taxon>
        <taxon>Bacillota</taxon>
        <taxon>Bacilli</taxon>
        <taxon>Lactobacillales</taxon>
        <taxon>Lactobacillaceae</taxon>
        <taxon>Lacticaseibacillus</taxon>
    </lineage>
</organism>
<evidence type="ECO:0000313" key="6">
    <source>
        <dbReference type="Proteomes" id="UP000051789"/>
    </source>
</evidence>
<protein>
    <submittedName>
        <fullName evidence="5">Nitroreductase</fullName>
    </submittedName>
</protein>
<dbReference type="CDD" id="cd02136">
    <property type="entry name" value="PnbA_NfnB-like"/>
    <property type="match status" value="1"/>
</dbReference>
<gene>
    <name evidence="5" type="ORF">FD19_GL000347</name>
</gene>
<dbReference type="AlphaFoldDB" id="A0A0R2C867"/>